<evidence type="ECO:0000256" key="1">
    <source>
        <dbReference type="SAM" id="MobiDB-lite"/>
    </source>
</evidence>
<organism evidence="2 3">
    <name type="scientific">Phytophthora nicotianae P10297</name>
    <dbReference type="NCBI Taxonomy" id="1317064"/>
    <lineage>
        <taxon>Eukaryota</taxon>
        <taxon>Sar</taxon>
        <taxon>Stramenopiles</taxon>
        <taxon>Oomycota</taxon>
        <taxon>Peronosporomycetes</taxon>
        <taxon>Peronosporales</taxon>
        <taxon>Peronosporaceae</taxon>
        <taxon>Phytophthora</taxon>
    </lineage>
</organism>
<dbReference type="AlphaFoldDB" id="W2YDY8"/>
<evidence type="ECO:0000313" key="3">
    <source>
        <dbReference type="Proteomes" id="UP000018948"/>
    </source>
</evidence>
<protein>
    <recommendedName>
        <fullName evidence="4">Retrotransposon gag domain-containing protein</fullName>
    </recommendedName>
</protein>
<feature type="region of interest" description="Disordered" evidence="1">
    <location>
        <begin position="186"/>
        <end position="225"/>
    </location>
</feature>
<gene>
    <name evidence="2" type="ORF">F442_18527</name>
</gene>
<accession>W2YDY8</accession>
<reference evidence="2 3" key="1">
    <citation type="submission" date="2013-11" db="EMBL/GenBank/DDBJ databases">
        <title>The Genome Sequence of Phytophthora parasitica P10297.</title>
        <authorList>
            <consortium name="The Broad Institute Genomics Platform"/>
            <person name="Russ C."/>
            <person name="Tyler B."/>
            <person name="Panabieres F."/>
            <person name="Shan W."/>
            <person name="Tripathy S."/>
            <person name="Grunwald N."/>
            <person name="Machado M."/>
            <person name="Johnson C.S."/>
            <person name="Walker B."/>
            <person name="Young S.K."/>
            <person name="Zeng Q."/>
            <person name="Gargeya S."/>
            <person name="Fitzgerald M."/>
            <person name="Haas B."/>
            <person name="Abouelleil A."/>
            <person name="Allen A.W."/>
            <person name="Alvarado L."/>
            <person name="Arachchi H.M."/>
            <person name="Berlin A.M."/>
            <person name="Chapman S.B."/>
            <person name="Gainer-Dewar J."/>
            <person name="Goldberg J."/>
            <person name="Griggs A."/>
            <person name="Gujja S."/>
            <person name="Hansen M."/>
            <person name="Howarth C."/>
            <person name="Imamovic A."/>
            <person name="Ireland A."/>
            <person name="Larimer J."/>
            <person name="McCowan C."/>
            <person name="Murphy C."/>
            <person name="Pearson M."/>
            <person name="Poon T.W."/>
            <person name="Priest M."/>
            <person name="Roberts A."/>
            <person name="Saif S."/>
            <person name="Shea T."/>
            <person name="Sisk P."/>
            <person name="Sykes S."/>
            <person name="Wortman J."/>
            <person name="Nusbaum C."/>
            <person name="Birren B."/>
        </authorList>
    </citation>
    <scope>NUCLEOTIDE SEQUENCE [LARGE SCALE GENOMIC DNA]</scope>
    <source>
        <strain evidence="2 3">P10297</strain>
    </source>
</reference>
<dbReference type="EMBL" id="ANIY01003920">
    <property type="protein sequence ID" value="ETP32863.1"/>
    <property type="molecule type" value="Genomic_DNA"/>
</dbReference>
<feature type="region of interest" description="Disordered" evidence="1">
    <location>
        <begin position="243"/>
        <end position="274"/>
    </location>
</feature>
<feature type="compositionally biased region" description="Polar residues" evidence="1">
    <location>
        <begin position="265"/>
        <end position="274"/>
    </location>
</feature>
<dbReference type="Proteomes" id="UP000018948">
    <property type="component" value="Unassembled WGS sequence"/>
</dbReference>
<evidence type="ECO:0008006" key="4">
    <source>
        <dbReference type="Google" id="ProtNLM"/>
    </source>
</evidence>
<evidence type="ECO:0000313" key="2">
    <source>
        <dbReference type="EMBL" id="ETP32863.1"/>
    </source>
</evidence>
<sequence>MPLARLPPRHTPDMMTFLATYEIGKAKSLIKDEDIMTKVKERCEKTNRDYLANPSALFTQQLKMDLSVTDVPDRVSKYFRQFEKIIADNGFHEFLGRGAITDDDYVARMKQRTKLLVDNLAPTELVKSRHIRINDQSLYKLILEHAELQQLFFNWFRAAESNSMNAKPNNRKGGKTSAIMANCRQTSAQRRVNGDKPSGAGSSGSTQSLNPPNRKARQRPPQRTGCLHCKGEHWLRGCPVATPEQKKVARKAQMSKSWKVKRSAVRNSLVTAND</sequence>
<comment type="caution">
    <text evidence="2">The sequence shown here is derived from an EMBL/GenBank/DDBJ whole genome shotgun (WGS) entry which is preliminary data.</text>
</comment>
<name>W2YDY8_PHYNI</name>
<dbReference type="OrthoDB" id="105867at2759"/>
<proteinExistence type="predicted"/>